<proteinExistence type="predicted"/>
<dbReference type="EMBL" id="LAZR01041194">
    <property type="protein sequence ID" value="KKL12597.1"/>
    <property type="molecule type" value="Genomic_DNA"/>
</dbReference>
<evidence type="ECO:0000256" key="1">
    <source>
        <dbReference type="SAM" id="MobiDB-lite"/>
    </source>
</evidence>
<accession>A0A0F9BFJ2</accession>
<gene>
    <name evidence="2" type="ORF">LCGC14_2534150</name>
</gene>
<reference evidence="2" key="1">
    <citation type="journal article" date="2015" name="Nature">
        <title>Complex archaea that bridge the gap between prokaryotes and eukaryotes.</title>
        <authorList>
            <person name="Spang A."/>
            <person name="Saw J.H."/>
            <person name="Jorgensen S.L."/>
            <person name="Zaremba-Niedzwiedzka K."/>
            <person name="Martijn J."/>
            <person name="Lind A.E."/>
            <person name="van Eijk R."/>
            <person name="Schleper C."/>
            <person name="Guy L."/>
            <person name="Ettema T.J."/>
        </authorList>
    </citation>
    <scope>NUCLEOTIDE SEQUENCE</scope>
</reference>
<organism evidence="2">
    <name type="scientific">marine sediment metagenome</name>
    <dbReference type="NCBI Taxonomy" id="412755"/>
    <lineage>
        <taxon>unclassified sequences</taxon>
        <taxon>metagenomes</taxon>
        <taxon>ecological metagenomes</taxon>
    </lineage>
</organism>
<feature type="region of interest" description="Disordered" evidence="1">
    <location>
        <begin position="1"/>
        <end position="20"/>
    </location>
</feature>
<dbReference type="AlphaFoldDB" id="A0A0F9BFJ2"/>
<sequence>HPRARSMSLSRNDPPPSDEPVRLVLETPYLIRRAIIRIGERTLFGFNQRELEPLIG</sequence>
<dbReference type="SUPFAM" id="SSF52833">
    <property type="entry name" value="Thioredoxin-like"/>
    <property type="match status" value="1"/>
</dbReference>
<name>A0A0F9BFJ2_9ZZZZ</name>
<protein>
    <submittedName>
        <fullName evidence="2">Uncharacterized protein</fullName>
    </submittedName>
</protein>
<evidence type="ECO:0000313" key="2">
    <source>
        <dbReference type="EMBL" id="KKL12597.1"/>
    </source>
</evidence>
<feature type="non-terminal residue" evidence="2">
    <location>
        <position position="1"/>
    </location>
</feature>
<dbReference type="InterPro" id="IPR036249">
    <property type="entry name" value="Thioredoxin-like_sf"/>
</dbReference>
<comment type="caution">
    <text evidence="2">The sequence shown here is derived from an EMBL/GenBank/DDBJ whole genome shotgun (WGS) entry which is preliminary data.</text>
</comment>